<dbReference type="GO" id="GO:0003677">
    <property type="term" value="F:DNA binding"/>
    <property type="evidence" value="ECO:0007669"/>
    <property type="project" value="UniProtKB-KW"/>
</dbReference>
<proteinExistence type="predicted"/>
<reference evidence="3 4" key="1">
    <citation type="journal article" date="2014" name="PLoS ONE">
        <title>How to Kill the Honey Bee Larva: Genomic Potential and Virulence Mechanisms of Paenibacillus larvae.</title>
        <authorList>
            <person name="Djukic M."/>
            <person name="Brzuszkiewicz E."/>
            <person name="Funfhaus A."/>
            <person name="Voss J."/>
            <person name="Gollnow K."/>
            <person name="Poppinga L."/>
            <person name="Liesegang H."/>
            <person name="Garcia-Gonzalez E."/>
            <person name="Genersch E."/>
            <person name="Daniel R."/>
        </authorList>
    </citation>
    <scope>NUCLEOTIDE SEQUENCE [LARGE SCALE GENOMIC DNA]</scope>
    <source>
        <strain evidence="3 4">DSM 25430</strain>
    </source>
</reference>
<dbReference type="Pfam" id="PF01381">
    <property type="entry name" value="HTH_3"/>
    <property type="match status" value="1"/>
</dbReference>
<keyword evidence="1" id="KW-0238">DNA-binding</keyword>
<gene>
    <name evidence="3" type="ORF">ERIC2_c08440</name>
</gene>
<evidence type="ECO:0000313" key="4">
    <source>
        <dbReference type="Proteomes" id="UP000029431"/>
    </source>
</evidence>
<protein>
    <submittedName>
        <fullName evidence="3">Immunity repressor protein</fullName>
    </submittedName>
</protein>
<dbReference type="KEGG" id="plv:ERIC2_c08440"/>
<dbReference type="PROSITE" id="PS50943">
    <property type="entry name" value="HTH_CROC1"/>
    <property type="match status" value="1"/>
</dbReference>
<dbReference type="GO" id="GO:0003700">
    <property type="term" value="F:DNA-binding transcription factor activity"/>
    <property type="evidence" value="ECO:0007669"/>
    <property type="project" value="TreeGrafter"/>
</dbReference>
<dbReference type="SMART" id="SM00530">
    <property type="entry name" value="HTH_XRE"/>
    <property type="match status" value="1"/>
</dbReference>
<dbReference type="Gene3D" id="1.10.260.40">
    <property type="entry name" value="lambda repressor-like DNA-binding domains"/>
    <property type="match status" value="1"/>
</dbReference>
<name>V9W6C3_9BACL</name>
<dbReference type="InterPro" id="IPR050807">
    <property type="entry name" value="TransReg_Diox_bact_type"/>
</dbReference>
<dbReference type="PANTHER" id="PTHR46797">
    <property type="entry name" value="HTH-TYPE TRANSCRIPTIONAL REGULATOR"/>
    <property type="match status" value="1"/>
</dbReference>
<dbReference type="GO" id="GO:0005829">
    <property type="term" value="C:cytosol"/>
    <property type="evidence" value="ECO:0007669"/>
    <property type="project" value="TreeGrafter"/>
</dbReference>
<evidence type="ECO:0000256" key="1">
    <source>
        <dbReference type="ARBA" id="ARBA00023125"/>
    </source>
</evidence>
<dbReference type="Proteomes" id="UP000029431">
    <property type="component" value="Chromosome"/>
</dbReference>
<accession>V9W6C3</accession>
<dbReference type="HOGENOM" id="CLU_066192_4_0_9"/>
<sequence length="219" mass="25413">MSEFGTYLRKLRENRKMSINQLALYSGVSAPQISRVETGSRGVPKPETIKKLALALNVDYENLMQVAGYTNATKSPFKNLKDFIKNISLNENEFLDKIKPDIDNILDKLQETHNIKIDPTPKDILNFCKNNESITLEILNELEQIPTKPYYMLTKKDEKDIAERLQQMMDDLESDSSLAFMGEPMNEEDRELLRISLENTLRMSKQMAKKKFTPKKYRK</sequence>
<dbReference type="InterPro" id="IPR001387">
    <property type="entry name" value="Cro/C1-type_HTH"/>
</dbReference>
<dbReference type="PATRIC" id="fig|697284.3.peg.805"/>
<feature type="domain" description="HTH cro/C1-type" evidence="2">
    <location>
        <begin position="8"/>
        <end position="63"/>
    </location>
</feature>
<evidence type="ECO:0000313" key="3">
    <source>
        <dbReference type="EMBL" id="AHD04677.1"/>
    </source>
</evidence>
<dbReference type="CDD" id="cd00093">
    <property type="entry name" value="HTH_XRE"/>
    <property type="match status" value="1"/>
</dbReference>
<dbReference type="InterPro" id="IPR010982">
    <property type="entry name" value="Lambda_DNA-bd_dom_sf"/>
</dbReference>
<dbReference type="EMBL" id="CP003355">
    <property type="protein sequence ID" value="AHD04677.1"/>
    <property type="molecule type" value="Genomic_DNA"/>
</dbReference>
<dbReference type="PANTHER" id="PTHR46797:SF1">
    <property type="entry name" value="METHYLPHOSPHONATE SYNTHASE"/>
    <property type="match status" value="1"/>
</dbReference>
<dbReference type="SUPFAM" id="SSF47413">
    <property type="entry name" value="lambda repressor-like DNA-binding domains"/>
    <property type="match status" value="1"/>
</dbReference>
<dbReference type="eggNOG" id="COG1396">
    <property type="taxonomic scope" value="Bacteria"/>
</dbReference>
<dbReference type="AlphaFoldDB" id="V9W6C3"/>
<keyword evidence="4" id="KW-1185">Reference proteome</keyword>
<organism evidence="3 4">
    <name type="scientific">Paenibacillus larvae subsp. larvae DSM 25430</name>
    <dbReference type="NCBI Taxonomy" id="697284"/>
    <lineage>
        <taxon>Bacteria</taxon>
        <taxon>Bacillati</taxon>
        <taxon>Bacillota</taxon>
        <taxon>Bacilli</taxon>
        <taxon>Bacillales</taxon>
        <taxon>Paenibacillaceae</taxon>
        <taxon>Paenibacillus</taxon>
    </lineage>
</organism>
<evidence type="ECO:0000259" key="2">
    <source>
        <dbReference type="PROSITE" id="PS50943"/>
    </source>
</evidence>